<organism evidence="7 8">
    <name type="scientific">Ridgeia piscesae</name>
    <name type="common">Tubeworm</name>
    <dbReference type="NCBI Taxonomy" id="27915"/>
    <lineage>
        <taxon>Eukaryota</taxon>
        <taxon>Metazoa</taxon>
        <taxon>Spiralia</taxon>
        <taxon>Lophotrochozoa</taxon>
        <taxon>Annelida</taxon>
        <taxon>Polychaeta</taxon>
        <taxon>Sedentaria</taxon>
        <taxon>Canalipalpata</taxon>
        <taxon>Sabellida</taxon>
        <taxon>Siboglinidae</taxon>
        <taxon>Ridgeia</taxon>
    </lineage>
</organism>
<evidence type="ECO:0000256" key="4">
    <source>
        <dbReference type="SAM" id="MobiDB-lite"/>
    </source>
</evidence>
<proteinExistence type="predicted"/>
<dbReference type="SMART" id="SM00409">
    <property type="entry name" value="IG"/>
    <property type="match status" value="2"/>
</dbReference>
<dbReference type="InterPro" id="IPR003599">
    <property type="entry name" value="Ig_sub"/>
</dbReference>
<dbReference type="PROSITE" id="PS50835">
    <property type="entry name" value="IG_LIKE"/>
    <property type="match status" value="2"/>
</dbReference>
<dbReference type="SMART" id="SM00406">
    <property type="entry name" value="IGv"/>
    <property type="match status" value="1"/>
</dbReference>
<dbReference type="InterPro" id="IPR013106">
    <property type="entry name" value="Ig_V-set"/>
</dbReference>
<keyword evidence="2" id="KW-1015">Disulfide bond</keyword>
<keyword evidence="5" id="KW-1133">Transmembrane helix</keyword>
<name>A0AAD9PE29_RIDPI</name>
<dbReference type="Proteomes" id="UP001209878">
    <property type="component" value="Unassembled WGS sequence"/>
</dbReference>
<keyword evidence="3" id="KW-0393">Immunoglobulin domain</keyword>
<dbReference type="GO" id="GO:0043005">
    <property type="term" value="C:neuron projection"/>
    <property type="evidence" value="ECO:0007669"/>
    <property type="project" value="TreeGrafter"/>
</dbReference>
<evidence type="ECO:0000256" key="5">
    <source>
        <dbReference type="SAM" id="Phobius"/>
    </source>
</evidence>
<evidence type="ECO:0000256" key="1">
    <source>
        <dbReference type="ARBA" id="ARBA00022737"/>
    </source>
</evidence>
<feature type="transmembrane region" description="Helical" evidence="5">
    <location>
        <begin position="407"/>
        <end position="431"/>
    </location>
</feature>
<dbReference type="InterPro" id="IPR051170">
    <property type="entry name" value="Neural/epithelial_adhesion"/>
</dbReference>
<evidence type="ECO:0000259" key="6">
    <source>
        <dbReference type="PROSITE" id="PS50835"/>
    </source>
</evidence>
<feature type="domain" description="Ig-like" evidence="6">
    <location>
        <begin position="156"/>
        <end position="254"/>
    </location>
</feature>
<sequence length="533" mass="59789">MAVLLKHSKPEEHRKRERYEESSYMSRGRQEMVQLVVGLPSSYALRYYVPLARAVHPVNVAAKLGETVTLQCSDFAANYVQWLEHVTSNSGHVISTNGLVKHSTRADRYSISRQVRGQYDLVIRHVTYDDAGRYTCSVIDSREQRSAYLVVLGSDPSCTVLSDNSTVAEGDMVTYRCAVTYSGDWEPVMTWNGPNGHTLATSFETTPSPGGQGENVVTYILRMPARVSADGVPVTYFCRTYFALPGPNTSTTLVDDNVQISYADAPPTYQFAVVTPLMDILYPVRNFRILYPKDVYMTGDVVSLVADGSPIPSIAWTNPVTNRTVHVGNNLPLEPGNTGVLSYRCVATNVVRGHKYNETLMVNAVVVEYKEELSSSDVNGSELKGNDVIEIAKEAKLETIFHMHSTYLVGAVFACVVTVLLAPIIACVICTDRQDNTPTEKLKAEIGRLRNMQAGQRHKSRRLHFPLHYYKRKLEGSKWHDVHDKLLYYHNQLQLQYDELRPEPLMKRRPSTPSLEDTSTTNLLLDRDHGDYA</sequence>
<dbReference type="AlphaFoldDB" id="A0AAD9PE29"/>
<reference evidence="7" key="1">
    <citation type="journal article" date="2023" name="Mol. Biol. Evol.">
        <title>Third-Generation Sequencing Reveals the Adaptive Role of the Epigenome in Three Deep-Sea Polychaetes.</title>
        <authorList>
            <person name="Perez M."/>
            <person name="Aroh O."/>
            <person name="Sun Y."/>
            <person name="Lan Y."/>
            <person name="Juniper S.K."/>
            <person name="Young C.R."/>
            <person name="Angers B."/>
            <person name="Qian P.Y."/>
        </authorList>
    </citation>
    <scope>NUCLEOTIDE SEQUENCE</scope>
    <source>
        <strain evidence="7">R07B-5</strain>
    </source>
</reference>
<evidence type="ECO:0000313" key="7">
    <source>
        <dbReference type="EMBL" id="KAK2193102.1"/>
    </source>
</evidence>
<accession>A0AAD9PE29</accession>
<evidence type="ECO:0000256" key="3">
    <source>
        <dbReference type="ARBA" id="ARBA00023319"/>
    </source>
</evidence>
<dbReference type="PANTHER" id="PTHR12231:SF253">
    <property type="entry name" value="DPR-INTERACTING PROTEIN ETA, ISOFORM B-RELATED"/>
    <property type="match status" value="1"/>
</dbReference>
<feature type="compositionally biased region" description="Basic and acidic residues" evidence="4">
    <location>
        <begin position="8"/>
        <end position="21"/>
    </location>
</feature>
<evidence type="ECO:0000256" key="2">
    <source>
        <dbReference type="ARBA" id="ARBA00023157"/>
    </source>
</evidence>
<dbReference type="SUPFAM" id="SSF48726">
    <property type="entry name" value="Immunoglobulin"/>
    <property type="match status" value="2"/>
</dbReference>
<protein>
    <recommendedName>
        <fullName evidence="6">Ig-like domain-containing protein</fullName>
    </recommendedName>
</protein>
<dbReference type="InterPro" id="IPR013783">
    <property type="entry name" value="Ig-like_fold"/>
</dbReference>
<keyword evidence="5" id="KW-0472">Membrane</keyword>
<feature type="domain" description="Ig-like" evidence="6">
    <location>
        <begin position="50"/>
        <end position="148"/>
    </location>
</feature>
<keyword evidence="1" id="KW-0677">Repeat</keyword>
<dbReference type="PANTHER" id="PTHR12231">
    <property type="entry name" value="CTX-RELATED TYPE I TRANSMEMBRANE PROTEIN"/>
    <property type="match status" value="1"/>
</dbReference>
<feature type="region of interest" description="Disordered" evidence="4">
    <location>
        <begin position="500"/>
        <end position="533"/>
    </location>
</feature>
<comment type="caution">
    <text evidence="7">The sequence shown here is derived from an EMBL/GenBank/DDBJ whole genome shotgun (WGS) entry which is preliminary data.</text>
</comment>
<feature type="region of interest" description="Disordered" evidence="4">
    <location>
        <begin position="1"/>
        <end position="23"/>
    </location>
</feature>
<dbReference type="Pfam" id="PF07686">
    <property type="entry name" value="V-set"/>
    <property type="match status" value="1"/>
</dbReference>
<feature type="compositionally biased region" description="Polar residues" evidence="4">
    <location>
        <begin position="511"/>
        <end position="523"/>
    </location>
</feature>
<dbReference type="EMBL" id="JAODUO010000017">
    <property type="protein sequence ID" value="KAK2193102.1"/>
    <property type="molecule type" value="Genomic_DNA"/>
</dbReference>
<dbReference type="Gene3D" id="2.60.40.10">
    <property type="entry name" value="Immunoglobulins"/>
    <property type="match status" value="1"/>
</dbReference>
<gene>
    <name evidence="7" type="ORF">NP493_17g06062</name>
</gene>
<evidence type="ECO:0000313" key="8">
    <source>
        <dbReference type="Proteomes" id="UP001209878"/>
    </source>
</evidence>
<dbReference type="InterPro" id="IPR007110">
    <property type="entry name" value="Ig-like_dom"/>
</dbReference>
<dbReference type="InterPro" id="IPR036179">
    <property type="entry name" value="Ig-like_dom_sf"/>
</dbReference>
<keyword evidence="8" id="KW-1185">Reference proteome</keyword>
<keyword evidence="5" id="KW-0812">Transmembrane</keyword>